<evidence type="ECO:0000313" key="15">
    <source>
        <dbReference type="Proteomes" id="UP000076830"/>
    </source>
</evidence>
<dbReference type="Proteomes" id="UP000076830">
    <property type="component" value="Chromosome"/>
</dbReference>
<keyword evidence="8 11" id="KW-1133">Transmembrane helix</keyword>
<dbReference type="Pfam" id="PF00672">
    <property type="entry name" value="HAMP"/>
    <property type="match status" value="1"/>
</dbReference>
<proteinExistence type="predicted"/>
<dbReference type="Gene3D" id="1.10.287.130">
    <property type="match status" value="1"/>
</dbReference>
<dbReference type="InterPro" id="IPR036097">
    <property type="entry name" value="HisK_dim/P_sf"/>
</dbReference>
<dbReference type="InterPro" id="IPR036890">
    <property type="entry name" value="HATPase_C_sf"/>
</dbReference>
<keyword evidence="5" id="KW-0808">Transferase</keyword>
<dbReference type="PANTHER" id="PTHR45436:SF15">
    <property type="entry name" value="SENSOR HISTIDINE KINASE CUSS"/>
    <property type="match status" value="1"/>
</dbReference>
<evidence type="ECO:0000313" key="14">
    <source>
        <dbReference type="EMBL" id="ANB19353.1"/>
    </source>
</evidence>
<evidence type="ECO:0000256" key="11">
    <source>
        <dbReference type="SAM" id="Phobius"/>
    </source>
</evidence>
<dbReference type="Pfam" id="PF00512">
    <property type="entry name" value="HisKA"/>
    <property type="match status" value="1"/>
</dbReference>
<dbReference type="InterPro" id="IPR003594">
    <property type="entry name" value="HATPase_dom"/>
</dbReference>
<evidence type="ECO:0000259" key="13">
    <source>
        <dbReference type="PROSITE" id="PS50885"/>
    </source>
</evidence>
<dbReference type="PANTHER" id="PTHR45436">
    <property type="entry name" value="SENSOR HISTIDINE KINASE YKOH"/>
    <property type="match status" value="1"/>
</dbReference>
<dbReference type="RefSeq" id="WP_067650109.1">
    <property type="nucleotide sequence ID" value="NZ_CP015249.1"/>
</dbReference>
<evidence type="ECO:0000256" key="6">
    <source>
        <dbReference type="ARBA" id="ARBA00022692"/>
    </source>
</evidence>
<dbReference type="SMART" id="SM00388">
    <property type="entry name" value="HisKA"/>
    <property type="match status" value="1"/>
</dbReference>
<feature type="transmembrane region" description="Helical" evidence="11">
    <location>
        <begin position="6"/>
        <end position="26"/>
    </location>
</feature>
<keyword evidence="9" id="KW-0902">Two-component regulatory system</keyword>
<comment type="catalytic activity">
    <reaction evidence="1">
        <text>ATP + protein L-histidine = ADP + protein N-phospho-L-histidine.</text>
        <dbReference type="EC" id="2.7.13.3"/>
    </reaction>
</comment>
<keyword evidence="7 14" id="KW-0418">Kinase</keyword>
<comment type="subcellular location">
    <subcellularLocation>
        <location evidence="2">Membrane</location>
        <topology evidence="2">Multi-pass membrane protein</topology>
    </subcellularLocation>
</comment>
<name>A0A160DYW2_9GAMM</name>
<dbReference type="InterPro" id="IPR005467">
    <property type="entry name" value="His_kinase_dom"/>
</dbReference>
<organism evidence="14 15">
    <name type="scientific">Dokdonella koreensis DS-123</name>
    <dbReference type="NCBI Taxonomy" id="1300342"/>
    <lineage>
        <taxon>Bacteria</taxon>
        <taxon>Pseudomonadati</taxon>
        <taxon>Pseudomonadota</taxon>
        <taxon>Gammaproteobacteria</taxon>
        <taxon>Lysobacterales</taxon>
        <taxon>Rhodanobacteraceae</taxon>
        <taxon>Dokdonella</taxon>
    </lineage>
</organism>
<dbReference type="GO" id="GO:0000155">
    <property type="term" value="F:phosphorelay sensor kinase activity"/>
    <property type="evidence" value="ECO:0007669"/>
    <property type="project" value="InterPro"/>
</dbReference>
<evidence type="ECO:0000256" key="7">
    <source>
        <dbReference type="ARBA" id="ARBA00022777"/>
    </source>
</evidence>
<keyword evidence="6 11" id="KW-0812">Transmembrane</keyword>
<dbReference type="InterPro" id="IPR050428">
    <property type="entry name" value="TCS_sensor_his_kinase"/>
</dbReference>
<feature type="domain" description="HAMP" evidence="13">
    <location>
        <begin position="186"/>
        <end position="241"/>
    </location>
</feature>
<dbReference type="SMART" id="SM00304">
    <property type="entry name" value="HAMP"/>
    <property type="match status" value="1"/>
</dbReference>
<dbReference type="CDD" id="cd00082">
    <property type="entry name" value="HisKA"/>
    <property type="match status" value="1"/>
</dbReference>
<feature type="domain" description="Histidine kinase" evidence="12">
    <location>
        <begin position="249"/>
        <end position="465"/>
    </location>
</feature>
<evidence type="ECO:0000256" key="10">
    <source>
        <dbReference type="ARBA" id="ARBA00023136"/>
    </source>
</evidence>
<keyword evidence="15" id="KW-1185">Reference proteome</keyword>
<sequence length="465" mass="51226">MRRLFWRIFAAFWLAMVVLILALVWITTRNFETEKIPGLEVTRLQATMDDQLARVARDLRRNGPDGPHRWLRASDDRGPVRLFLLDDGGHDLLGRRVPADAADAARTALLGLDPADPVRDAMAADPDSDRVRLRLVILRDGRRYAAVAVFDGSSFGRLLYHRPFTFWSHIGVALVISTLVSLLLAFYVAHPLGRIRSSMRSFAEGDLDSRVGRLRFGRSAEMTGLAGEFDRMAERIKALVENNRRLVRDVSHELRSPLARLRVALELAREGEPAEARRSLDRIDREADRLEAMLAQAIELSRLETATEPRRERIALDELLGHAITNADYEGAPRGRKVVLAASAPIRLHGAPDALYSAVENIIRNALAYTADGTTVEVALQRDAADPGIARIVVRDHGPGVPEGELVRIFDPFYRTDAARTRSSGGTGLGLAIARRAVVNHGGHIIACNAEGGGLEVTISLPVDA</sequence>
<dbReference type="STRING" id="1300342.I596_3364"/>
<dbReference type="EMBL" id="CP015249">
    <property type="protein sequence ID" value="ANB19353.1"/>
    <property type="molecule type" value="Genomic_DNA"/>
</dbReference>
<dbReference type="SUPFAM" id="SSF55874">
    <property type="entry name" value="ATPase domain of HSP90 chaperone/DNA topoisomerase II/histidine kinase"/>
    <property type="match status" value="1"/>
</dbReference>
<evidence type="ECO:0000256" key="4">
    <source>
        <dbReference type="ARBA" id="ARBA00022553"/>
    </source>
</evidence>
<feature type="transmembrane region" description="Helical" evidence="11">
    <location>
        <begin position="166"/>
        <end position="189"/>
    </location>
</feature>
<dbReference type="InterPro" id="IPR004358">
    <property type="entry name" value="Sig_transdc_His_kin-like_C"/>
</dbReference>
<dbReference type="EC" id="2.7.13.3" evidence="3"/>
<evidence type="ECO:0000256" key="8">
    <source>
        <dbReference type="ARBA" id="ARBA00022989"/>
    </source>
</evidence>
<evidence type="ECO:0000256" key="5">
    <source>
        <dbReference type="ARBA" id="ARBA00022679"/>
    </source>
</evidence>
<dbReference type="KEGG" id="dko:I596_3364"/>
<dbReference type="Gene3D" id="3.30.565.10">
    <property type="entry name" value="Histidine kinase-like ATPase, C-terminal domain"/>
    <property type="match status" value="1"/>
</dbReference>
<dbReference type="SUPFAM" id="SSF158472">
    <property type="entry name" value="HAMP domain-like"/>
    <property type="match status" value="1"/>
</dbReference>
<gene>
    <name evidence="14" type="ORF">I596_3364</name>
</gene>
<dbReference type="GO" id="GO:0005886">
    <property type="term" value="C:plasma membrane"/>
    <property type="evidence" value="ECO:0007669"/>
    <property type="project" value="TreeGrafter"/>
</dbReference>
<evidence type="ECO:0000256" key="9">
    <source>
        <dbReference type="ARBA" id="ARBA00023012"/>
    </source>
</evidence>
<evidence type="ECO:0000256" key="2">
    <source>
        <dbReference type="ARBA" id="ARBA00004141"/>
    </source>
</evidence>
<keyword evidence="10 11" id="KW-0472">Membrane</keyword>
<evidence type="ECO:0000256" key="3">
    <source>
        <dbReference type="ARBA" id="ARBA00012438"/>
    </source>
</evidence>
<accession>A0A160DYW2</accession>
<dbReference type="CDD" id="cd06225">
    <property type="entry name" value="HAMP"/>
    <property type="match status" value="1"/>
</dbReference>
<keyword evidence="4" id="KW-0597">Phosphoprotein</keyword>
<reference evidence="14 15" key="1">
    <citation type="submission" date="2016-04" db="EMBL/GenBank/DDBJ databases">
        <title>Complete genome sequence of Dokdonella koreensis DS-123T.</title>
        <authorList>
            <person name="Kim J.F."/>
            <person name="Lee H."/>
            <person name="Kwak M.-J."/>
        </authorList>
    </citation>
    <scope>NUCLEOTIDE SEQUENCE [LARGE SCALE GENOMIC DNA]</scope>
    <source>
        <strain evidence="14 15">DS-123</strain>
    </source>
</reference>
<dbReference type="InterPro" id="IPR003660">
    <property type="entry name" value="HAMP_dom"/>
</dbReference>
<evidence type="ECO:0000256" key="1">
    <source>
        <dbReference type="ARBA" id="ARBA00000085"/>
    </source>
</evidence>
<evidence type="ECO:0000259" key="12">
    <source>
        <dbReference type="PROSITE" id="PS50109"/>
    </source>
</evidence>
<dbReference type="InterPro" id="IPR003661">
    <property type="entry name" value="HisK_dim/P_dom"/>
</dbReference>
<dbReference type="PRINTS" id="PR00344">
    <property type="entry name" value="BCTRLSENSOR"/>
</dbReference>
<dbReference type="SUPFAM" id="SSF47384">
    <property type="entry name" value="Homodimeric domain of signal transducing histidine kinase"/>
    <property type="match status" value="1"/>
</dbReference>
<protein>
    <recommendedName>
        <fullName evidence="3">histidine kinase</fullName>
        <ecNumber evidence="3">2.7.13.3</ecNumber>
    </recommendedName>
</protein>
<dbReference type="PROSITE" id="PS50885">
    <property type="entry name" value="HAMP"/>
    <property type="match status" value="1"/>
</dbReference>
<dbReference type="SMART" id="SM00387">
    <property type="entry name" value="HATPase_c"/>
    <property type="match status" value="1"/>
</dbReference>
<dbReference type="Pfam" id="PF02518">
    <property type="entry name" value="HATPase_c"/>
    <property type="match status" value="1"/>
</dbReference>
<dbReference type="PROSITE" id="PS50109">
    <property type="entry name" value="HIS_KIN"/>
    <property type="match status" value="1"/>
</dbReference>
<dbReference type="AlphaFoldDB" id="A0A160DYW2"/>
<dbReference type="Gene3D" id="6.10.340.10">
    <property type="match status" value="1"/>
</dbReference>